<dbReference type="AlphaFoldDB" id="E1VAC1"/>
<gene>
    <name evidence="1" type="ordered locus">HELO_2083</name>
    <name evidence="2" type="ORF">SR933_04080</name>
</gene>
<proteinExistence type="predicted"/>
<keyword evidence="4" id="KW-1185">Reference proteome</keyword>
<dbReference type="EMBL" id="CP139472">
    <property type="protein sequence ID" value="WPU48072.1"/>
    <property type="molecule type" value="Genomic_DNA"/>
</dbReference>
<dbReference type="Proteomes" id="UP000008707">
    <property type="component" value="Chromosome"/>
</dbReference>
<name>E1VAC1_HALED</name>
<dbReference type="EMBL" id="FN869568">
    <property type="protein sequence ID" value="CBV41967.1"/>
    <property type="molecule type" value="Genomic_DNA"/>
</dbReference>
<dbReference type="KEGG" id="hel:HELO_2083"/>
<accession>E1VAC1</accession>
<evidence type="ECO:0000313" key="1">
    <source>
        <dbReference type="EMBL" id="CBV41967.1"/>
    </source>
</evidence>
<reference evidence="2 4" key="4">
    <citation type="submission" date="2023-11" db="EMBL/GenBank/DDBJ databases">
        <title>MicrobeMod: A computational toolkit for identifying prokaryotic methylation and restriction-modification with nanopore sequencing.</title>
        <authorList>
            <person name="Crits-Christoph A."/>
            <person name="Kang S.C."/>
            <person name="Lee H."/>
            <person name="Ostrov N."/>
        </authorList>
    </citation>
    <scope>NUCLEOTIDE SEQUENCE [LARGE SCALE GENOMIC DNA]</scope>
    <source>
        <strain evidence="2 4">ATCC 33173</strain>
    </source>
</reference>
<reference evidence="1" key="2">
    <citation type="submission" date="2010-05" db="EMBL/GenBank/DDBJ databases">
        <title>Revision and reannotation of the Halomonas elongata DSM 2581(T) genome.</title>
        <authorList>
            <person name="Pfeiffer F."/>
            <person name="Bagyan I."/>
            <person name="Alfaro-Espinoza G."/>
            <person name="Zamora-Lagos M.A."/>
            <person name="Habermann B."/>
            <person name="Oesterhelt D."/>
            <person name="Kunte H.J."/>
        </authorList>
    </citation>
    <scope>NUCLEOTIDE SEQUENCE</scope>
    <source>
        <strain evidence="1">Type strain: DSM 2581</strain>
    </source>
</reference>
<reference evidence="1" key="1">
    <citation type="journal article" date="2010" name="Environ. Microbiol.">
        <title>A blueprint of ectoine metabolism from the genome of the industrial producer Halomonas elongata DSM 2581(T).</title>
        <authorList>
            <person name="Schwibbert K."/>
            <person name="Marin-Sanguino A."/>
            <person name="Bagyan I."/>
            <person name="Heidrich G."/>
            <person name="Lentzen G."/>
            <person name="Seitz H."/>
            <person name="Rampp M."/>
            <person name="Schuster S.C."/>
            <person name="Klenk H.P."/>
            <person name="Pfeiffer F."/>
            <person name="Oesterhelt D."/>
            <person name="Kunte H.J."/>
        </authorList>
    </citation>
    <scope>NUCLEOTIDE SEQUENCE</scope>
    <source>
        <strain evidence="1">Type strain: DSM 2581</strain>
    </source>
</reference>
<evidence type="ECO:0000313" key="2">
    <source>
        <dbReference type="EMBL" id="WPU48072.1"/>
    </source>
</evidence>
<dbReference type="OrthoDB" id="6649503at2"/>
<dbReference type="RefSeq" id="WP_013331839.1">
    <property type="nucleotide sequence ID" value="NC_014532.2"/>
</dbReference>
<dbReference type="Pfam" id="PF13554">
    <property type="entry name" value="Phage_tail_terminator_5"/>
    <property type="match status" value="1"/>
</dbReference>
<dbReference type="STRING" id="768066.HELO_2083"/>
<sequence>MTYQALVAALIKHALAWGGPEPMEIPNVPAQQHTDNWLRVNVVPGDTITAEVGGKPCPRMTGLVMIQIFTKLEEGWGAAYDIATRIGEHMAYQSIGDIDTLAYTPQDFGEMNGWYQVNVSIPYRC</sequence>
<evidence type="ECO:0000313" key="3">
    <source>
        <dbReference type="Proteomes" id="UP000008707"/>
    </source>
</evidence>
<dbReference type="Proteomes" id="UP001322512">
    <property type="component" value="Chromosome"/>
</dbReference>
<dbReference type="eggNOG" id="ENOG5030CXH">
    <property type="taxonomic scope" value="Bacteria"/>
</dbReference>
<dbReference type="GeneID" id="91009352"/>
<dbReference type="HOGENOM" id="CLU_155032_0_0_6"/>
<dbReference type="Gene3D" id="3.30.2000.20">
    <property type="match status" value="1"/>
</dbReference>
<evidence type="ECO:0000313" key="4">
    <source>
        <dbReference type="Proteomes" id="UP001322512"/>
    </source>
</evidence>
<protein>
    <submittedName>
        <fullName evidence="1">DUF4128 domain protein</fullName>
    </submittedName>
    <submittedName>
        <fullName evidence="2">DUF4128 domain-containing protein</fullName>
    </submittedName>
</protein>
<reference evidence="3" key="3">
    <citation type="journal article" date="2011" name="Environ. Microbiol.">
        <title>A blueprint of ectoine metabolism from the genome of the industrial producer Halomonas elongata DSM 2581(T).</title>
        <authorList>
            <person name="Schwibbert K."/>
            <person name="Marin-Sanguino A."/>
            <person name="Bagyan I."/>
            <person name="Heidrich G."/>
            <person name="Lentzen G."/>
            <person name="Seitz H."/>
            <person name="Rampp M."/>
            <person name="Schuster S.C."/>
            <person name="Klenk H.P."/>
            <person name="Pfeiffer F."/>
            <person name="Oesterhelt D."/>
            <person name="Kunte H.J."/>
        </authorList>
    </citation>
    <scope>NUCLEOTIDE SEQUENCE [LARGE SCALE GENOMIC DNA]</scope>
    <source>
        <strain evidence="3">ATCC 33173 / DSM 2581 / NBRC 15536 / NCIMB 2198 / 1H9</strain>
    </source>
</reference>
<dbReference type="InterPro" id="IPR025395">
    <property type="entry name" value="Phage_tail_terminator-like"/>
</dbReference>
<organism evidence="1 3">
    <name type="scientific">Halomonas elongata (strain ATCC 33173 / DSM 2581 / NBRC 15536 / NCIMB 2198 / 1H9)</name>
    <dbReference type="NCBI Taxonomy" id="768066"/>
    <lineage>
        <taxon>Bacteria</taxon>
        <taxon>Pseudomonadati</taxon>
        <taxon>Pseudomonadota</taxon>
        <taxon>Gammaproteobacteria</taxon>
        <taxon>Oceanospirillales</taxon>
        <taxon>Halomonadaceae</taxon>
        <taxon>Halomonas</taxon>
    </lineage>
</organism>